<evidence type="ECO:0000313" key="3">
    <source>
        <dbReference type="Proteomes" id="UP000069940"/>
    </source>
</evidence>
<feature type="region of interest" description="Disordered" evidence="1">
    <location>
        <begin position="431"/>
        <end position="453"/>
    </location>
</feature>
<keyword evidence="3" id="KW-1185">Reference proteome</keyword>
<feature type="region of interest" description="Disordered" evidence="1">
    <location>
        <begin position="963"/>
        <end position="987"/>
    </location>
</feature>
<feature type="compositionally biased region" description="Basic and acidic residues" evidence="1">
    <location>
        <begin position="715"/>
        <end position="725"/>
    </location>
</feature>
<dbReference type="RefSeq" id="XP_062699999.1">
    <property type="nucleotide sequence ID" value="XM_062844015.1"/>
</dbReference>
<dbReference type="Proteomes" id="UP000069940">
    <property type="component" value="Unassembled WGS sequence"/>
</dbReference>
<feature type="region of interest" description="Disordered" evidence="1">
    <location>
        <begin position="533"/>
        <end position="552"/>
    </location>
</feature>
<feature type="compositionally biased region" description="Polar residues" evidence="1">
    <location>
        <begin position="431"/>
        <end position="452"/>
    </location>
</feature>
<feature type="region of interest" description="Disordered" evidence="1">
    <location>
        <begin position="40"/>
        <end position="96"/>
    </location>
</feature>
<feature type="compositionally biased region" description="Polar residues" evidence="1">
    <location>
        <begin position="972"/>
        <end position="982"/>
    </location>
</feature>
<evidence type="ECO:0000256" key="1">
    <source>
        <dbReference type="SAM" id="MobiDB-lite"/>
    </source>
</evidence>
<feature type="region of interest" description="Disordered" evidence="1">
    <location>
        <begin position="1108"/>
        <end position="1153"/>
    </location>
</feature>
<reference evidence="3" key="1">
    <citation type="journal article" date="2015" name="Proc. Natl. Acad. Sci. U.S.A.">
        <title>Genome sequence of the Asian Tiger mosquito, Aedes albopictus, reveals insights into its biology, genetics, and evolution.</title>
        <authorList>
            <person name="Chen X.G."/>
            <person name="Jiang X."/>
            <person name="Gu J."/>
            <person name="Xu M."/>
            <person name="Wu Y."/>
            <person name="Deng Y."/>
            <person name="Zhang C."/>
            <person name="Bonizzoni M."/>
            <person name="Dermauw W."/>
            <person name="Vontas J."/>
            <person name="Armbruster P."/>
            <person name="Huang X."/>
            <person name="Yang Y."/>
            <person name="Zhang H."/>
            <person name="He W."/>
            <person name="Peng H."/>
            <person name="Liu Y."/>
            <person name="Wu K."/>
            <person name="Chen J."/>
            <person name="Lirakis M."/>
            <person name="Topalis P."/>
            <person name="Van Leeuwen T."/>
            <person name="Hall A.B."/>
            <person name="Jiang X."/>
            <person name="Thorpe C."/>
            <person name="Mueller R.L."/>
            <person name="Sun C."/>
            <person name="Waterhouse R.M."/>
            <person name="Yan G."/>
            <person name="Tu Z.J."/>
            <person name="Fang X."/>
            <person name="James A.A."/>
        </authorList>
    </citation>
    <scope>NUCLEOTIDE SEQUENCE [LARGE SCALE GENOMIC DNA]</scope>
    <source>
        <strain evidence="3">Foshan</strain>
    </source>
</reference>
<feature type="compositionally biased region" description="Polar residues" evidence="1">
    <location>
        <begin position="670"/>
        <end position="698"/>
    </location>
</feature>
<feature type="compositionally biased region" description="Polar residues" evidence="1">
    <location>
        <begin position="79"/>
        <end position="93"/>
    </location>
</feature>
<feature type="region of interest" description="Disordered" evidence="1">
    <location>
        <begin position="1030"/>
        <end position="1059"/>
    </location>
</feature>
<feature type="compositionally biased region" description="Basic and acidic residues" evidence="1">
    <location>
        <begin position="611"/>
        <end position="626"/>
    </location>
</feature>
<feature type="compositionally biased region" description="Low complexity" evidence="1">
    <location>
        <begin position="58"/>
        <end position="67"/>
    </location>
</feature>
<feature type="compositionally biased region" description="Low complexity" evidence="1">
    <location>
        <begin position="857"/>
        <end position="873"/>
    </location>
</feature>
<sequence length="1153" mass="125777">MDIIDVEEVLGDDSFICDTERLNDEVVEIFKQWNTRSTTTFPSGSGGAVLPVPTPAASSSSSSFSSSGPNHHHHHLQYTGISPHNATFNNSDSKGSKYIDTRTFTRPKKRLDTTFNASNVSAEITSSLQETPLKSASPLLNLQIGGLVTMTSGGNTSLNTSQMMQRSWLNDVSPPGSIMSSMEFSINDKMGSSLITSGDFTNVSYLLNANGGDEPQQLNSLSNYDGYKLSDVIKDRKFLENLSCFEDNSMAKDLAISKTDLNGIEENLSGFSTMQNSLESVTKSAEGRLSDVTMVLENGKSDATFEMEAIEAAPSVNVKKLNGTFERRRNFDTYRKPKSSLNSTFDALPKVEAAETRLVRNGTFDAGSNDKPLDETFGLADNCNDTFSFNRTAKINGDERQLNQTYEYCEKNSPNVALLNKTFERPRNGTYIENENASPNPISSVGNSTPNGTFEVPAKNESSRDSMGLAQSTPFVQVPRAKRISDISQYEVNVSPISAVRGGGGRRSEGAKLSRNLESEIALETDDFDVEFRRLPGTPNSKTENGSHLLENEKRISLQQFEEFEKSVMESEQNGVDFDEMLNSLTDVKRSMDSVKLRQSLDSIKRRHSRINSEKQQDELRRRGEMNDSLSSPMDNKLADSMIKSMSSSSGSERLLNRRSRYNDDVHLTLSPQAQSTVQPSKSIDASLQESDQQTNEPKPTESVDPLPTSNEVGGSDRKNRDRFKTIRINKRREEGMVIVPGPEEVDDNSLSESATLPMEEELPGSPAAANSSAFSRVDYNSPKESRLSSATSNEQNKTEEAVFKRPQGIPKPDSKVRSLSKPRYYGAPGSGIGLAKKELTLPLKSSSTDCLENDRPSYQQMQRQQSPSQLQRLSLGGNRLESGRKIGAAGSVQSNLKSPMGTKSKSYHNLYYNQSNNHGGSNSNLNRIPTPLGLSAQKLSHNNSNTELKNNTSKLQLNLRTPRASSLVRPGTTTTPATLKNSAPEIDIRSRELNPSSITTTSSNLSGVQMRAPKAGSRLGLVRPSSGYFSYSSQKKPADSDTESINSLSSSSASSRGSLYRVDSQNIANNVQNYATHSIEDISGSAGVVNGGSLGLRANLPVEPNRTAVNPAKSIPASGISGAKPSGLRPPSNLRPPTARSGLPRPTSYVRR</sequence>
<protein>
    <submittedName>
        <fullName evidence="2">Uncharacterized protein</fullName>
    </submittedName>
</protein>
<reference evidence="2" key="2">
    <citation type="submission" date="2025-05" db="UniProtKB">
        <authorList>
            <consortium name="EnsemblMetazoa"/>
        </authorList>
    </citation>
    <scope>IDENTIFICATION</scope>
    <source>
        <strain evidence="2">Foshan</strain>
    </source>
</reference>
<evidence type="ECO:0000313" key="2">
    <source>
        <dbReference type="EnsemblMetazoa" id="AALFPA23_012607.P18124"/>
    </source>
</evidence>
<dbReference type="GeneID" id="109416058"/>
<organism evidence="2 3">
    <name type="scientific">Aedes albopictus</name>
    <name type="common">Asian tiger mosquito</name>
    <name type="synonym">Stegomyia albopicta</name>
    <dbReference type="NCBI Taxonomy" id="7160"/>
    <lineage>
        <taxon>Eukaryota</taxon>
        <taxon>Metazoa</taxon>
        <taxon>Ecdysozoa</taxon>
        <taxon>Arthropoda</taxon>
        <taxon>Hexapoda</taxon>
        <taxon>Insecta</taxon>
        <taxon>Pterygota</taxon>
        <taxon>Neoptera</taxon>
        <taxon>Endopterygota</taxon>
        <taxon>Diptera</taxon>
        <taxon>Nematocera</taxon>
        <taxon>Culicoidea</taxon>
        <taxon>Culicidae</taxon>
        <taxon>Culicinae</taxon>
        <taxon>Aedini</taxon>
        <taxon>Aedes</taxon>
        <taxon>Stegomyia</taxon>
    </lineage>
</organism>
<accession>A0ABM1YVY8</accession>
<feature type="region of interest" description="Disordered" evidence="1">
    <location>
        <begin position="846"/>
        <end position="873"/>
    </location>
</feature>
<feature type="region of interest" description="Disordered" evidence="1">
    <location>
        <begin position="594"/>
        <end position="636"/>
    </location>
</feature>
<feature type="region of interest" description="Disordered" evidence="1">
    <location>
        <begin position="669"/>
        <end position="833"/>
    </location>
</feature>
<dbReference type="EnsemblMetazoa" id="AALFPA23_012607.R18124">
    <property type="protein sequence ID" value="AALFPA23_012607.P18124"/>
    <property type="gene ID" value="AALFPA23_012607"/>
</dbReference>
<proteinExistence type="predicted"/>
<feature type="compositionally biased region" description="Low complexity" evidence="1">
    <location>
        <begin position="1044"/>
        <end position="1059"/>
    </location>
</feature>
<name>A0ABM1YVY8_AEDAL</name>